<feature type="transmembrane region" description="Helical" evidence="1">
    <location>
        <begin position="68"/>
        <end position="87"/>
    </location>
</feature>
<keyword evidence="1" id="KW-0812">Transmembrane</keyword>
<sequence>MASRACRAPASFYFSSEKRSLMANNANAETRFSVADRMGVVNFQSITISDRISSVSTRDDTPQPRLPAGIWVLGFVSLLMDISSEIIHSLLPECLLSVLGVGALAGSVVWGLHMGMTQGLLATMVANAAPRSLRGTAFGFFNLVSGIALLIASVLAGLLWQYGGPENN</sequence>
<dbReference type="PANTHER" id="PTHR23518:SF2">
    <property type="entry name" value="MAJOR FACILITATOR SUPERFAMILY TRANSPORTER"/>
    <property type="match status" value="1"/>
</dbReference>
<keyword evidence="1" id="KW-0472">Membrane</keyword>
<organism evidence="2 3">
    <name type="scientific">Marinobacter subterrani</name>
    <dbReference type="NCBI Taxonomy" id="1658765"/>
    <lineage>
        <taxon>Bacteria</taxon>
        <taxon>Pseudomonadati</taxon>
        <taxon>Pseudomonadota</taxon>
        <taxon>Gammaproteobacteria</taxon>
        <taxon>Pseudomonadales</taxon>
        <taxon>Marinobacteraceae</taxon>
        <taxon>Marinobacter</taxon>
    </lineage>
</organism>
<name>A0A0J7LYA2_9GAMM</name>
<evidence type="ECO:0008006" key="4">
    <source>
        <dbReference type="Google" id="ProtNLM"/>
    </source>
</evidence>
<feature type="transmembrane region" description="Helical" evidence="1">
    <location>
        <begin position="94"/>
        <end position="116"/>
    </location>
</feature>
<dbReference type="STRING" id="1658765.Msub_10041"/>
<dbReference type="PATRIC" id="fig|1658765.3.peg.41"/>
<dbReference type="Gene3D" id="1.20.1250.20">
    <property type="entry name" value="MFS general substrate transporter like domains"/>
    <property type="match status" value="1"/>
</dbReference>
<gene>
    <name evidence="2" type="ORF">Msub_10041</name>
</gene>
<reference evidence="2 3" key="1">
    <citation type="submission" date="2015-06" db="EMBL/GenBank/DDBJ databases">
        <title>Marinobacter subterrani, a genetically tractable neutrophilic iron-oxidizing strain isolated from the Soudan Iron Mine.</title>
        <authorList>
            <person name="Bonis B.M."/>
            <person name="Gralnick J.A."/>
        </authorList>
    </citation>
    <scope>NUCLEOTIDE SEQUENCE [LARGE SCALE GENOMIC DNA]</scope>
    <source>
        <strain evidence="2 3">JG233</strain>
    </source>
</reference>
<comment type="caution">
    <text evidence="2">The sequence shown here is derived from an EMBL/GenBank/DDBJ whole genome shotgun (WGS) entry which is preliminary data.</text>
</comment>
<feature type="transmembrane region" description="Helical" evidence="1">
    <location>
        <begin position="136"/>
        <end position="160"/>
    </location>
</feature>
<evidence type="ECO:0000313" key="2">
    <source>
        <dbReference type="EMBL" id="KMQ73880.1"/>
    </source>
</evidence>
<dbReference type="SUPFAM" id="SSF103473">
    <property type="entry name" value="MFS general substrate transporter"/>
    <property type="match status" value="1"/>
</dbReference>
<keyword evidence="1" id="KW-1133">Transmembrane helix</keyword>
<dbReference type="AlphaFoldDB" id="A0A0J7LYA2"/>
<dbReference type="InterPro" id="IPR036259">
    <property type="entry name" value="MFS_trans_sf"/>
</dbReference>
<keyword evidence="3" id="KW-1185">Reference proteome</keyword>
<accession>A0A0J7LYA2</accession>
<protein>
    <recommendedName>
        <fullName evidence="4">Major facilitator superfamily (MFS) profile domain-containing protein</fullName>
    </recommendedName>
</protein>
<dbReference type="PANTHER" id="PTHR23518">
    <property type="entry name" value="C-METHYLTRANSFERASE"/>
    <property type="match status" value="1"/>
</dbReference>
<dbReference type="Proteomes" id="UP000036102">
    <property type="component" value="Unassembled WGS sequence"/>
</dbReference>
<evidence type="ECO:0000313" key="3">
    <source>
        <dbReference type="Proteomes" id="UP000036102"/>
    </source>
</evidence>
<proteinExistence type="predicted"/>
<evidence type="ECO:0000256" key="1">
    <source>
        <dbReference type="SAM" id="Phobius"/>
    </source>
</evidence>
<dbReference type="EMBL" id="LFBU01000001">
    <property type="protein sequence ID" value="KMQ73880.1"/>
    <property type="molecule type" value="Genomic_DNA"/>
</dbReference>